<dbReference type="RefSeq" id="WP_013955047.1">
    <property type="nucleotide sequence ID" value="NZ_CP005933.1"/>
</dbReference>
<evidence type="ECO:0000256" key="3">
    <source>
        <dbReference type="ARBA" id="ARBA00022771"/>
    </source>
</evidence>
<dbReference type="PROSITE" id="PS50880">
    <property type="entry name" value="TOPRIM"/>
    <property type="match status" value="1"/>
</dbReference>
<name>A0A059Y9C9_MYCBV</name>
<dbReference type="InterPro" id="IPR023627">
    <property type="entry name" value="Rcmb_RecR"/>
</dbReference>
<comment type="similarity">
    <text evidence="7">Belongs to the RecR family.</text>
</comment>
<reference evidence="9 10" key="1">
    <citation type="submission" date="2013-04" db="EMBL/GenBank/DDBJ databases">
        <authorList>
            <person name="Lin L."/>
            <person name="Zeng Z."/>
            <person name="Xie J."/>
            <person name="Luo L."/>
            <person name="Yang Z."/>
            <person name="Liang W."/>
            <person name="Lin H."/>
            <person name="Dong C."/>
            <person name="Sun Y."/>
        </authorList>
    </citation>
    <scope>NUCLEOTIDE SEQUENCE [LARGE SCALE GENOMIC DNA]</scope>
    <source>
        <strain evidence="9 10">CQ-W70</strain>
    </source>
</reference>
<dbReference type="Proteomes" id="UP000027182">
    <property type="component" value="Chromosome"/>
</dbReference>
<feature type="zinc finger region" description="C4-type" evidence="7">
    <location>
        <begin position="56"/>
        <end position="71"/>
    </location>
</feature>
<evidence type="ECO:0000256" key="2">
    <source>
        <dbReference type="ARBA" id="ARBA00022763"/>
    </source>
</evidence>
<keyword evidence="3 7" id="KW-0863">Zinc-finger</keyword>
<dbReference type="Pfam" id="PF21175">
    <property type="entry name" value="RecR_C"/>
    <property type="match status" value="1"/>
</dbReference>
<dbReference type="Gene3D" id="1.10.8.420">
    <property type="entry name" value="RecR Domain 1"/>
    <property type="match status" value="1"/>
</dbReference>
<organism evidence="9 10">
    <name type="scientific">Mycoplasmopsis bovis CQ-W70</name>
    <dbReference type="NCBI Taxonomy" id="1316930"/>
    <lineage>
        <taxon>Bacteria</taxon>
        <taxon>Bacillati</taxon>
        <taxon>Mycoplasmatota</taxon>
        <taxon>Mycoplasmoidales</taxon>
        <taxon>Metamycoplasmataceae</taxon>
        <taxon>Mycoplasmopsis</taxon>
    </lineage>
</organism>
<dbReference type="KEGG" id="mbq:K668_03680"/>
<evidence type="ECO:0000256" key="1">
    <source>
        <dbReference type="ARBA" id="ARBA00022723"/>
    </source>
</evidence>
<dbReference type="AlphaFoldDB" id="A0A059Y9C9"/>
<dbReference type="PANTHER" id="PTHR30446">
    <property type="entry name" value="RECOMBINATION PROTEIN RECR"/>
    <property type="match status" value="1"/>
</dbReference>
<evidence type="ECO:0000256" key="6">
    <source>
        <dbReference type="ARBA" id="ARBA00023204"/>
    </source>
</evidence>
<keyword evidence="2 7" id="KW-0227">DNA damage</keyword>
<evidence type="ECO:0000259" key="8">
    <source>
        <dbReference type="PROSITE" id="PS50880"/>
    </source>
</evidence>
<keyword evidence="4 7" id="KW-0862">Zinc</keyword>
<dbReference type="SUPFAM" id="SSF111304">
    <property type="entry name" value="Recombination protein RecR"/>
    <property type="match status" value="1"/>
</dbReference>
<evidence type="ECO:0000256" key="7">
    <source>
        <dbReference type="HAMAP-Rule" id="MF_00017"/>
    </source>
</evidence>
<dbReference type="GO" id="GO:0008270">
    <property type="term" value="F:zinc ion binding"/>
    <property type="evidence" value="ECO:0007669"/>
    <property type="project" value="UniProtKB-KW"/>
</dbReference>
<dbReference type="Pfam" id="PF13662">
    <property type="entry name" value="Toprim_4"/>
    <property type="match status" value="1"/>
</dbReference>
<evidence type="ECO:0000313" key="10">
    <source>
        <dbReference type="Proteomes" id="UP000027182"/>
    </source>
</evidence>
<dbReference type="InterPro" id="IPR000093">
    <property type="entry name" value="DNA_Rcmb_RecR"/>
</dbReference>
<dbReference type="InterPro" id="IPR006171">
    <property type="entry name" value="TOPRIM_dom"/>
</dbReference>
<dbReference type="PANTHER" id="PTHR30446:SF0">
    <property type="entry name" value="RECOMBINATION PROTEIN RECR"/>
    <property type="match status" value="1"/>
</dbReference>
<keyword evidence="5 7" id="KW-0233">DNA recombination</keyword>
<comment type="function">
    <text evidence="7">May play a role in DNA repair. It seems to be involved in an RecBC-independent recombinational process of DNA repair. It may act with RecF and RecO.</text>
</comment>
<keyword evidence="1 7" id="KW-0479">Metal-binding</keyword>
<proteinExistence type="inferred from homology"/>
<evidence type="ECO:0000313" key="9">
    <source>
        <dbReference type="EMBL" id="AIA34306.1"/>
    </source>
</evidence>
<dbReference type="GO" id="GO:0006310">
    <property type="term" value="P:DNA recombination"/>
    <property type="evidence" value="ECO:0007669"/>
    <property type="project" value="UniProtKB-UniRule"/>
</dbReference>
<evidence type="ECO:0000256" key="5">
    <source>
        <dbReference type="ARBA" id="ARBA00023172"/>
    </source>
</evidence>
<dbReference type="HAMAP" id="MF_00017">
    <property type="entry name" value="RecR"/>
    <property type="match status" value="1"/>
</dbReference>
<dbReference type="GO" id="GO:0003677">
    <property type="term" value="F:DNA binding"/>
    <property type="evidence" value="ECO:0007669"/>
    <property type="project" value="UniProtKB-UniRule"/>
</dbReference>
<evidence type="ECO:0000256" key="4">
    <source>
        <dbReference type="ARBA" id="ARBA00022833"/>
    </source>
</evidence>
<sequence>MEIKTINELTKKLISIPTITKKQAEKLSDYILKAPKEEISNTLEFILEAKDKIGFCEKCNFIVENGKCVNCDRFNLWNTLIIVESVASVKKIFDTDFYNGYFYVLPYLLSVVPKDAKIDFNYEHLVKFIKLKRINEVIIVLSPTIEGQMTTAQLMQICSEIDVKATRAAVGLPLNSNIEYIDEFTIKQAIENRTK</sequence>
<keyword evidence="6 7" id="KW-0234">DNA repair</keyword>
<dbReference type="Gene3D" id="3.40.1360.10">
    <property type="match status" value="1"/>
</dbReference>
<dbReference type="GO" id="GO:0006281">
    <property type="term" value="P:DNA repair"/>
    <property type="evidence" value="ECO:0007669"/>
    <property type="project" value="UniProtKB-UniRule"/>
</dbReference>
<dbReference type="HOGENOM" id="CLU_060739_1_1_14"/>
<dbReference type="PATRIC" id="fig|1316930.3.peg.751"/>
<dbReference type="EMBL" id="CP005933">
    <property type="protein sequence ID" value="AIA34306.1"/>
    <property type="molecule type" value="Genomic_DNA"/>
</dbReference>
<accession>A0A059Y9C9</accession>
<feature type="domain" description="Toprim" evidence="8">
    <location>
        <begin position="78"/>
        <end position="173"/>
    </location>
</feature>
<protein>
    <recommendedName>
        <fullName evidence="7">Recombination protein RecR</fullName>
    </recommendedName>
</protein>
<gene>
    <name evidence="7" type="primary">recR</name>
    <name evidence="9" type="ORF">K668_03680</name>
</gene>